<dbReference type="EMBL" id="SNWR01000001">
    <property type="protein sequence ID" value="TDO36926.1"/>
    <property type="molecule type" value="Genomic_DNA"/>
</dbReference>
<name>A0A4R6JQ08_9ACTN</name>
<accession>A0A4R6JQ08</accession>
<feature type="compositionally biased region" description="Basic and acidic residues" evidence="1">
    <location>
        <begin position="14"/>
        <end position="28"/>
    </location>
</feature>
<reference evidence="2 3" key="1">
    <citation type="submission" date="2019-03" db="EMBL/GenBank/DDBJ databases">
        <title>Sequencing the genomes of 1000 actinobacteria strains.</title>
        <authorList>
            <person name="Klenk H.-P."/>
        </authorList>
    </citation>
    <scope>NUCLEOTIDE SEQUENCE [LARGE SCALE GENOMIC DNA]</scope>
    <source>
        <strain evidence="2 3">DSM 43805</strain>
    </source>
</reference>
<evidence type="ECO:0000313" key="3">
    <source>
        <dbReference type="Proteomes" id="UP000294901"/>
    </source>
</evidence>
<organism evidence="2 3">
    <name type="scientific">Paractinoplanes brasiliensis</name>
    <dbReference type="NCBI Taxonomy" id="52695"/>
    <lineage>
        <taxon>Bacteria</taxon>
        <taxon>Bacillati</taxon>
        <taxon>Actinomycetota</taxon>
        <taxon>Actinomycetes</taxon>
        <taxon>Micromonosporales</taxon>
        <taxon>Micromonosporaceae</taxon>
        <taxon>Paractinoplanes</taxon>
    </lineage>
</organism>
<evidence type="ECO:0000256" key="1">
    <source>
        <dbReference type="SAM" id="MobiDB-lite"/>
    </source>
</evidence>
<evidence type="ECO:0000313" key="2">
    <source>
        <dbReference type="EMBL" id="TDO36926.1"/>
    </source>
</evidence>
<dbReference type="AlphaFoldDB" id="A0A4R6JQ08"/>
<feature type="region of interest" description="Disordered" evidence="1">
    <location>
        <begin position="1"/>
        <end position="36"/>
    </location>
</feature>
<sequence length="187" mass="20629">MSVLSREAAAPIRSRKESYDERRADPPRRPVGSGCDGVARQVTMDVVFPDKAAAFIRDVIRANLDVQTDVTGPRSFHGVVEWEFGIGWDDGNTLTRYLVMPAMSRQSAVFVAVASQSLPHMPDGRRPELPPFEPVPEGDAGLPVDGQRLGWAGPLRAELGGYETRQWSHGWIGFFVDLADESPWVGR</sequence>
<keyword evidence="3" id="KW-1185">Reference proteome</keyword>
<gene>
    <name evidence="2" type="ORF">C8E87_0516</name>
</gene>
<protein>
    <submittedName>
        <fullName evidence="2">Uncharacterized protein</fullName>
    </submittedName>
</protein>
<comment type="caution">
    <text evidence="2">The sequence shown here is derived from an EMBL/GenBank/DDBJ whole genome shotgun (WGS) entry which is preliminary data.</text>
</comment>
<proteinExistence type="predicted"/>
<dbReference type="Proteomes" id="UP000294901">
    <property type="component" value="Unassembled WGS sequence"/>
</dbReference>